<gene>
    <name evidence="1" type="ORF">DH17_17800</name>
</gene>
<evidence type="ECO:0000313" key="2">
    <source>
        <dbReference type="Proteomes" id="UP000031012"/>
    </source>
</evidence>
<comment type="caution">
    <text evidence="1">The sequence shown here is derived from an EMBL/GenBank/DDBJ whole genome shotgun (WGS) entry which is preliminary data.</text>
</comment>
<dbReference type="Proteomes" id="UP000031012">
    <property type="component" value="Unassembled WGS sequence"/>
</dbReference>
<protein>
    <submittedName>
        <fullName evidence="1">Uncharacterized protein</fullName>
    </submittedName>
</protein>
<reference evidence="1 2" key="1">
    <citation type="submission" date="2014-03" db="EMBL/GenBank/DDBJ databases">
        <title>Genome sequence of the diesel-degrader and plant-growth promoter Acinetobacter oleivorans PF-1 isolated from the roots of poplar tree.</title>
        <authorList>
            <person name="Gkorezis P."/>
            <person name="van Hamme J."/>
            <person name="Rineau F."/>
            <person name="Vangronsveld J."/>
            <person name="Francetti A."/>
        </authorList>
    </citation>
    <scope>NUCLEOTIDE SEQUENCE [LARGE SCALE GENOMIC DNA]</scope>
    <source>
        <strain evidence="1 2">PF1</strain>
    </source>
</reference>
<accession>A0A0B2UCE3</accession>
<proteinExistence type="predicted"/>
<sequence>MNILNIILKNTGLVIADFITLGSASKIKESIEEISEYTKKCNDALYTLQVQTFLNTIEVDSEAFEKFIEENPDNLRLGLETIKILEKTFIEKQAEMLARAFRIYIKNSTLENKSLFYKLTYIITKLDHHLINEIENMKDLPINPITRVTPSDDLGRKRLVKEGYLENPNIELFNFGFIEKDGSVISPNKEFFKITNFL</sequence>
<organism evidence="1 2">
    <name type="scientific">Acinetobacter oleivorans</name>
    <dbReference type="NCBI Taxonomy" id="1148157"/>
    <lineage>
        <taxon>Bacteria</taxon>
        <taxon>Pseudomonadati</taxon>
        <taxon>Pseudomonadota</taxon>
        <taxon>Gammaproteobacteria</taxon>
        <taxon>Moraxellales</taxon>
        <taxon>Moraxellaceae</taxon>
        <taxon>Acinetobacter</taxon>
    </lineage>
</organism>
<name>A0A0B2UCE3_9GAMM</name>
<dbReference type="AlphaFoldDB" id="A0A0B2UCE3"/>
<dbReference type="EMBL" id="JHQK01000009">
    <property type="protein sequence ID" value="KHN66732.1"/>
    <property type="molecule type" value="Genomic_DNA"/>
</dbReference>
<evidence type="ECO:0000313" key="1">
    <source>
        <dbReference type="EMBL" id="KHN66732.1"/>
    </source>
</evidence>